<dbReference type="Proteomes" id="UP000076335">
    <property type="component" value="Unassembled WGS sequence"/>
</dbReference>
<protein>
    <recommendedName>
        <fullName evidence="2">Activator of Hsp90 ATPase homologue 1/2-like C-terminal domain-containing protein</fullName>
    </recommendedName>
</protein>
<evidence type="ECO:0000256" key="1">
    <source>
        <dbReference type="ARBA" id="ARBA00006817"/>
    </source>
</evidence>
<dbReference type="SUPFAM" id="SSF55961">
    <property type="entry name" value="Bet v1-like"/>
    <property type="match status" value="1"/>
</dbReference>
<dbReference type="EMBL" id="LPVY01000020">
    <property type="protein sequence ID" value="KZB62858.1"/>
    <property type="molecule type" value="Genomic_DNA"/>
</dbReference>
<dbReference type="InterPro" id="IPR023393">
    <property type="entry name" value="START-like_dom_sf"/>
</dbReference>
<comment type="similarity">
    <text evidence="1">Belongs to the AHA1 family.</text>
</comment>
<sequence length="161" mass="18594">MLPEADHKDDDLKPIRVEITVPVEPEYAFEAFTNGFGNWWPTDSHSLARENCKSVEMNPGLGGRIVEHAKGRDPVVWGTVDIWQAGEHIAFTWHPGWEEGAYTRISVTFEQNAFGRCVIRLKHWDWKNLGEIAPMVRDGYESGWKYVFEQCFANYLTAKRH</sequence>
<comment type="caution">
    <text evidence="3">The sequence shown here is derived from an EMBL/GenBank/DDBJ whole genome shotgun (WGS) entry which is preliminary data.</text>
</comment>
<organism evidence="3 4">
    <name type="scientific">Thalassospira lucentensis</name>
    <dbReference type="NCBI Taxonomy" id="168935"/>
    <lineage>
        <taxon>Bacteria</taxon>
        <taxon>Pseudomonadati</taxon>
        <taxon>Pseudomonadota</taxon>
        <taxon>Alphaproteobacteria</taxon>
        <taxon>Rhodospirillales</taxon>
        <taxon>Thalassospiraceae</taxon>
        <taxon>Thalassospira</taxon>
    </lineage>
</organism>
<evidence type="ECO:0000313" key="3">
    <source>
        <dbReference type="EMBL" id="KZB62858.1"/>
    </source>
</evidence>
<dbReference type="RefSeq" id="WP_062952350.1">
    <property type="nucleotide sequence ID" value="NZ_CP136684.1"/>
</dbReference>
<accession>A0A154L330</accession>
<dbReference type="Pfam" id="PF08327">
    <property type="entry name" value="AHSA1"/>
    <property type="match status" value="1"/>
</dbReference>
<dbReference type="Gene3D" id="3.30.530.20">
    <property type="match status" value="1"/>
</dbReference>
<dbReference type="AlphaFoldDB" id="A0A154L330"/>
<dbReference type="OrthoDB" id="9800600at2"/>
<name>A0A154L330_9PROT</name>
<reference evidence="3 4" key="1">
    <citation type="submission" date="2015-12" db="EMBL/GenBank/DDBJ databases">
        <title>Genome sequence of Thalassospira lucentensis MCCC 1A02072.</title>
        <authorList>
            <person name="Lu L."/>
            <person name="Lai Q."/>
            <person name="Shao Z."/>
            <person name="Qian P."/>
        </authorList>
    </citation>
    <scope>NUCLEOTIDE SEQUENCE [LARGE SCALE GENOMIC DNA]</scope>
    <source>
        <strain evidence="3 4">MCCC 1A02072</strain>
    </source>
</reference>
<dbReference type="InterPro" id="IPR013538">
    <property type="entry name" value="ASHA1/2-like_C"/>
</dbReference>
<feature type="domain" description="Activator of Hsp90 ATPase homologue 1/2-like C-terminal" evidence="2">
    <location>
        <begin position="24"/>
        <end position="150"/>
    </location>
</feature>
<proteinExistence type="inferred from homology"/>
<evidence type="ECO:0000259" key="2">
    <source>
        <dbReference type="Pfam" id="PF08327"/>
    </source>
</evidence>
<evidence type="ECO:0000313" key="4">
    <source>
        <dbReference type="Proteomes" id="UP000076335"/>
    </source>
</evidence>
<gene>
    <name evidence="3" type="ORF">AUP42_02035</name>
</gene>